<evidence type="ECO:0000313" key="2">
    <source>
        <dbReference type="Proteomes" id="UP000887568"/>
    </source>
</evidence>
<accession>A0A914BHW8</accession>
<keyword evidence="2" id="KW-1185">Reference proteome</keyword>
<reference evidence="1" key="1">
    <citation type="submission" date="2022-11" db="UniProtKB">
        <authorList>
            <consortium name="EnsemblMetazoa"/>
        </authorList>
    </citation>
    <scope>IDENTIFICATION</scope>
</reference>
<sequence length="104" mass="11660">MTVTSPAVQPLVGGNQLTEFDMSRRMYDQVPPSLLQSSLTAGVVNSSGAMKSPMDIQKRILLQHLRLQLELLQAQRLQQACLRLNVRRGRNTERGGQGMDLEER</sequence>
<dbReference type="RefSeq" id="XP_038075495.1">
    <property type="nucleotide sequence ID" value="XM_038219567.1"/>
</dbReference>
<name>A0A914BHW8_PATMI</name>
<evidence type="ECO:0000313" key="1">
    <source>
        <dbReference type="EnsemblMetazoa" id="XP_038075495.1"/>
    </source>
</evidence>
<proteinExistence type="predicted"/>
<dbReference type="EnsemblMetazoa" id="XM_038219567.1">
    <property type="protein sequence ID" value="XP_038075495.1"/>
    <property type="gene ID" value="LOC119743185"/>
</dbReference>
<dbReference type="Proteomes" id="UP000887568">
    <property type="component" value="Unplaced"/>
</dbReference>
<dbReference type="GeneID" id="119743185"/>
<protein>
    <submittedName>
        <fullName evidence="1">Uncharacterized protein</fullName>
    </submittedName>
</protein>
<organism evidence="1 2">
    <name type="scientific">Patiria miniata</name>
    <name type="common">Bat star</name>
    <name type="synonym">Asterina miniata</name>
    <dbReference type="NCBI Taxonomy" id="46514"/>
    <lineage>
        <taxon>Eukaryota</taxon>
        <taxon>Metazoa</taxon>
        <taxon>Echinodermata</taxon>
        <taxon>Eleutherozoa</taxon>
        <taxon>Asterozoa</taxon>
        <taxon>Asteroidea</taxon>
        <taxon>Valvatacea</taxon>
        <taxon>Valvatida</taxon>
        <taxon>Asterinidae</taxon>
        <taxon>Patiria</taxon>
    </lineage>
</organism>
<dbReference type="AlphaFoldDB" id="A0A914BHW8"/>